<dbReference type="SUPFAM" id="SSF47954">
    <property type="entry name" value="Cyclin-like"/>
    <property type="match status" value="2"/>
</dbReference>
<evidence type="ECO:0000256" key="1">
    <source>
        <dbReference type="ARBA" id="ARBA00004123"/>
    </source>
</evidence>
<dbReference type="FunFam" id="1.10.472.10:FF:000066">
    <property type="entry name" value="Transcription factor IIIB subunit"/>
    <property type="match status" value="1"/>
</dbReference>
<accession>A0A1D2A3W3</accession>
<evidence type="ECO:0000256" key="8">
    <source>
        <dbReference type="ARBA" id="ARBA00023163"/>
    </source>
</evidence>
<keyword evidence="5" id="KW-0862">Zinc</keyword>
<feature type="compositionally biased region" description="Basic and acidic residues" evidence="10">
    <location>
        <begin position="441"/>
        <end position="450"/>
    </location>
</feature>
<dbReference type="EMBL" id="GDKF01004851">
    <property type="protein sequence ID" value="JAT73771.1"/>
    <property type="molecule type" value="Transcribed_RNA"/>
</dbReference>
<name>A0A1D2A3W3_AUXPR</name>
<dbReference type="InterPro" id="IPR036915">
    <property type="entry name" value="Cyclin-like_sf"/>
</dbReference>
<evidence type="ECO:0000256" key="9">
    <source>
        <dbReference type="ARBA" id="ARBA00023242"/>
    </source>
</evidence>
<dbReference type="GO" id="GO:0008270">
    <property type="term" value="F:zinc ion binding"/>
    <property type="evidence" value="ECO:0007669"/>
    <property type="project" value="UniProtKB-KW"/>
</dbReference>
<keyword evidence="4" id="KW-0863">Zinc-finger</keyword>
<evidence type="ECO:0000256" key="3">
    <source>
        <dbReference type="ARBA" id="ARBA00022723"/>
    </source>
</evidence>
<feature type="region of interest" description="Disordered" evidence="10">
    <location>
        <begin position="637"/>
        <end position="656"/>
    </location>
</feature>
<dbReference type="GO" id="GO:0001006">
    <property type="term" value="F:RNA polymerase III type 3 promoter sequence-specific DNA binding"/>
    <property type="evidence" value="ECO:0007669"/>
    <property type="project" value="TreeGrafter"/>
</dbReference>
<dbReference type="GO" id="GO:0005634">
    <property type="term" value="C:nucleus"/>
    <property type="evidence" value="ECO:0007669"/>
    <property type="project" value="UniProtKB-SubCell"/>
</dbReference>
<comment type="subcellular location">
    <subcellularLocation>
        <location evidence="1">Nucleus</location>
    </subcellularLocation>
</comment>
<dbReference type="FunFam" id="1.10.472.10:FF:000007">
    <property type="entry name" value="Transcription factor IIIB 90 kDa subunit"/>
    <property type="match status" value="1"/>
</dbReference>
<sequence length="977" mass="102892">MVWCSACTADVEPDTEAGNGFSCCPHCGRVLEDTAFSADVTFQKDAGGESTVLGQFVSETGQARGIGRIHGGRVYTSQTDSHERAQQKGRHQIAQLVEALKIRPREESVESAHRLYRLALQRGFTRGRRTNQVAATCLYLLCRQDAKPFLLIDFSDRLQINVFTLGSVFLQLARLLRMEDHPMFCKPIDPSLFIDRYTNLLGLEQEVSKAIAHTAVRLVASMKRDWIQTGRRPSGICGAALFIATHIHGVPRTKQEVIRVVNVGEATLSRRLQEFSATDTGGLTLEGLEERHEQLVSSQDQALALPPPATQGARMITGPSGGGGCEHIKVGHPPFAHGMCATCYVDFLKRTGGLHGGANPPAFAKAREREQQAAILALEAPPPAPEEEGEETEEQAALAADMAQALRAAELRPFRRLLDGGDGDEDEDGEAGMGGDEEAGAEERSAREVVLDGAGTPGAQGDRVTRSRGLATAGLATAATPSPSAGQGAKAGQRGSVPDPAAPRLGEALSPGPGSAPSSSTAGAQPTEGAAPQTSPASAQSKRPRAVFQRWKPRKATAASRERGGRQAAGDGESGMNPDPASNAEQSADGASGGTASLPGRVDAGGDPASGRAVQPLSSCVDQTTVSGAELMLLPPGAGDAAARADGDQDGALSDIPDDDIDMYIADSTEVAFKEEIWNMMNRDWLERQAAKAAVAAATEKAAAEQRAAQEAAEAAGVAYKRSRGRPLGSKSKTRAESALPPAETPQEAAMRMLDNRKLSSKINYNVLADLFDDAPSPASAVGPGAGGPEEPRQPGAEAAVAAKLSASQDRQSAALSAELRASRTAGARLCHGCLVVESKRTGVTLSYRTGWPLPERQGRDLLAMLSDMHPFSYPVAISYARQSPGWAWLAADRVPGLPPTQRAQHLPLPLAAERRRGDPGAPLRPVQPQGRRAARALCPQLAAASVHCPCLLSPPGHPAPCPVPVHTNCMSRFVLT</sequence>
<keyword evidence="9" id="KW-0539">Nucleus</keyword>
<feature type="region of interest" description="Disordered" evidence="10">
    <location>
        <begin position="717"/>
        <end position="747"/>
    </location>
</feature>
<dbReference type="CDD" id="cd20554">
    <property type="entry name" value="CYCLIN_TFIIIB90_rpt2"/>
    <property type="match status" value="1"/>
</dbReference>
<dbReference type="InterPro" id="IPR013150">
    <property type="entry name" value="TFIIB_cyclin"/>
</dbReference>
<feature type="domain" description="Cyclin-like" evidence="11">
    <location>
        <begin position="192"/>
        <end position="277"/>
    </location>
</feature>
<dbReference type="CDD" id="cd20553">
    <property type="entry name" value="CYCLIN_TFIIIB90_rpt1"/>
    <property type="match status" value="1"/>
</dbReference>
<evidence type="ECO:0000256" key="2">
    <source>
        <dbReference type="ARBA" id="ARBA00010857"/>
    </source>
</evidence>
<feature type="compositionally biased region" description="Acidic residues" evidence="10">
    <location>
        <begin position="421"/>
        <end position="440"/>
    </location>
</feature>
<dbReference type="PANTHER" id="PTHR11618:SF4">
    <property type="entry name" value="TRANSCRIPTION FACTOR IIIB 90 KDA SUBUNIT"/>
    <property type="match status" value="1"/>
</dbReference>
<dbReference type="GO" id="GO:0000126">
    <property type="term" value="C:transcription factor TFIIIB complex"/>
    <property type="evidence" value="ECO:0007669"/>
    <property type="project" value="TreeGrafter"/>
</dbReference>
<evidence type="ECO:0000256" key="4">
    <source>
        <dbReference type="ARBA" id="ARBA00022771"/>
    </source>
</evidence>
<feature type="compositionally biased region" description="Low complexity" evidence="10">
    <location>
        <begin position="510"/>
        <end position="541"/>
    </location>
</feature>
<feature type="domain" description="Cyclin-like" evidence="11">
    <location>
        <begin position="91"/>
        <end position="174"/>
    </location>
</feature>
<comment type="similarity">
    <text evidence="2">Belongs to the TFIIB family.</text>
</comment>
<dbReference type="PANTHER" id="PTHR11618">
    <property type="entry name" value="TRANSCRIPTION INITIATION FACTOR IIB-RELATED"/>
    <property type="match status" value="1"/>
</dbReference>
<dbReference type="Pfam" id="PF00382">
    <property type="entry name" value="TFIIB"/>
    <property type="match status" value="2"/>
</dbReference>
<evidence type="ECO:0000256" key="5">
    <source>
        <dbReference type="ARBA" id="ARBA00022833"/>
    </source>
</evidence>
<keyword evidence="7" id="KW-0010">Activator</keyword>
<dbReference type="GO" id="GO:0070897">
    <property type="term" value="P:transcription preinitiation complex assembly"/>
    <property type="evidence" value="ECO:0007669"/>
    <property type="project" value="InterPro"/>
</dbReference>
<dbReference type="InterPro" id="IPR000812">
    <property type="entry name" value="TFIIB"/>
</dbReference>
<keyword evidence="8" id="KW-0804">Transcription</keyword>
<protein>
    <recommendedName>
        <fullName evidence="11">Cyclin-like domain-containing protein</fullName>
    </recommendedName>
</protein>
<evidence type="ECO:0000256" key="7">
    <source>
        <dbReference type="ARBA" id="ARBA00023159"/>
    </source>
</evidence>
<feature type="compositionally biased region" description="Low complexity" evidence="10">
    <location>
        <begin position="469"/>
        <end position="486"/>
    </location>
</feature>
<dbReference type="Gene3D" id="1.20.5.650">
    <property type="entry name" value="Single helix bin"/>
    <property type="match status" value="1"/>
</dbReference>
<dbReference type="GO" id="GO:0000995">
    <property type="term" value="F:RNA polymerase III general transcription initiation factor activity"/>
    <property type="evidence" value="ECO:0007669"/>
    <property type="project" value="TreeGrafter"/>
</dbReference>
<dbReference type="InterPro" id="IPR013763">
    <property type="entry name" value="Cyclin-like_dom"/>
</dbReference>
<proteinExistence type="inferred from homology"/>
<dbReference type="AlphaFoldDB" id="A0A1D2A3W3"/>
<evidence type="ECO:0000256" key="10">
    <source>
        <dbReference type="SAM" id="MobiDB-lite"/>
    </source>
</evidence>
<dbReference type="GO" id="GO:0097550">
    <property type="term" value="C:transcription preinitiation complex"/>
    <property type="evidence" value="ECO:0007669"/>
    <property type="project" value="TreeGrafter"/>
</dbReference>
<dbReference type="Gene3D" id="1.10.472.10">
    <property type="entry name" value="Cyclin-like"/>
    <property type="match status" value="2"/>
</dbReference>
<dbReference type="InterPro" id="IPR011665">
    <property type="entry name" value="BRF1_TBP-bd_dom"/>
</dbReference>
<keyword evidence="3" id="KW-0479">Metal-binding</keyword>
<evidence type="ECO:0000313" key="12">
    <source>
        <dbReference type="EMBL" id="JAT73771.1"/>
    </source>
</evidence>
<dbReference type="Pfam" id="PF07741">
    <property type="entry name" value="BRF1"/>
    <property type="match status" value="1"/>
</dbReference>
<dbReference type="PRINTS" id="PR00685">
    <property type="entry name" value="TIFACTORIIB"/>
</dbReference>
<keyword evidence="6" id="KW-0805">Transcription regulation</keyword>
<organism evidence="12">
    <name type="scientific">Auxenochlorella protothecoides</name>
    <name type="common">Green microalga</name>
    <name type="synonym">Chlorella protothecoides</name>
    <dbReference type="NCBI Taxonomy" id="3075"/>
    <lineage>
        <taxon>Eukaryota</taxon>
        <taxon>Viridiplantae</taxon>
        <taxon>Chlorophyta</taxon>
        <taxon>core chlorophytes</taxon>
        <taxon>Trebouxiophyceae</taxon>
        <taxon>Chlorellales</taxon>
        <taxon>Chlorellaceae</taxon>
        <taxon>Auxenochlorella</taxon>
    </lineage>
</organism>
<gene>
    <name evidence="12" type="ORF">g.53668</name>
</gene>
<feature type="region of interest" description="Disordered" evidence="10">
    <location>
        <begin position="416"/>
        <end position="618"/>
    </location>
</feature>
<evidence type="ECO:0000259" key="11">
    <source>
        <dbReference type="SMART" id="SM00385"/>
    </source>
</evidence>
<dbReference type="GO" id="GO:0017025">
    <property type="term" value="F:TBP-class protein binding"/>
    <property type="evidence" value="ECO:0007669"/>
    <property type="project" value="InterPro"/>
</dbReference>
<evidence type="ECO:0000256" key="6">
    <source>
        <dbReference type="ARBA" id="ARBA00023015"/>
    </source>
</evidence>
<dbReference type="SMART" id="SM00385">
    <property type="entry name" value="CYCLIN"/>
    <property type="match status" value="2"/>
</dbReference>
<reference evidence="12" key="1">
    <citation type="submission" date="2015-08" db="EMBL/GenBank/DDBJ databases">
        <authorList>
            <person name="Babu N.S."/>
            <person name="Beckwith C.J."/>
            <person name="Beseler K.G."/>
            <person name="Brison A."/>
            <person name="Carone J.V."/>
            <person name="Caskin T.P."/>
            <person name="Diamond M."/>
            <person name="Durham M.E."/>
            <person name="Foxe J.M."/>
            <person name="Go M."/>
            <person name="Henderson B.A."/>
            <person name="Jones I.B."/>
            <person name="McGettigan J.A."/>
            <person name="Micheletti S.J."/>
            <person name="Nasrallah M.E."/>
            <person name="Ortiz D."/>
            <person name="Piller C.R."/>
            <person name="Privatt S.R."/>
            <person name="Schneider S.L."/>
            <person name="Sharp S."/>
            <person name="Smith T.C."/>
            <person name="Stanton J.D."/>
            <person name="Ullery H.E."/>
            <person name="Wilson R.J."/>
            <person name="Serrano M.G."/>
            <person name="Buck G."/>
            <person name="Lee V."/>
            <person name="Wang Y."/>
            <person name="Carvalho R."/>
            <person name="Voegtly L."/>
            <person name="Shi R."/>
            <person name="Duckworth R."/>
            <person name="Johnson A."/>
            <person name="Loviza R."/>
            <person name="Walstead R."/>
            <person name="Shah Z."/>
            <person name="Kiflezghi M."/>
            <person name="Wade K."/>
            <person name="Ball S.L."/>
            <person name="Bradley K.W."/>
            <person name="Asai D.J."/>
            <person name="Bowman C.A."/>
            <person name="Russell D.A."/>
            <person name="Pope W.H."/>
            <person name="Jacobs-Sera D."/>
            <person name="Hendrix R.W."/>
            <person name="Hatfull G.F."/>
        </authorList>
    </citation>
    <scope>NUCLEOTIDE SEQUENCE</scope>
</reference>